<feature type="domain" description="PucR C-terminal helix-turn-helix" evidence="2">
    <location>
        <begin position="473"/>
        <end position="531"/>
    </location>
</feature>
<comment type="caution">
    <text evidence="4">The sequence shown here is derived from an EMBL/GenBank/DDBJ whole genome shotgun (WGS) entry which is preliminary data.</text>
</comment>
<proteinExistence type="inferred from homology"/>
<comment type="similarity">
    <text evidence="1">Belongs to the CdaR family.</text>
</comment>
<dbReference type="GO" id="GO:0003677">
    <property type="term" value="F:DNA binding"/>
    <property type="evidence" value="ECO:0007669"/>
    <property type="project" value="UniProtKB-KW"/>
</dbReference>
<dbReference type="AlphaFoldDB" id="A0A4R2QMW3"/>
<sequence length="552" mass="58528">MCRFPTPMVKAHTGGEGSPVPQLAAIVQNLGSTLLQVVVGTAERPVDNLHIHDPTATIDIPPAGIVLGIGIADAHAASAALAELGSAGATALLLKAPVATDPTVRSAAESADVTVVEVGRGVAWEQLLSLLQRLLDTADLRAGHDGAPGDLFQLANEIGALVNAPITIEDPASRVLAFSSGQEDTDEGRVRTVLGRQVPERYQGRLAEFGVFGQLAASSDPVFVPAVFPDHWPRAVIAVRAGTTTLGYVWAVVRESPPEEWLRAFRACADIVALRLLHERVATTTGSRLHAEQLTALLTRDGDVAETARQLGIAESPVCVIAIELSSTIGAADRMAELSRVSDALGLHLRLVHQATAVTLLDDVVYALLSVADERVALRAVDEFVQRSGSQTPLRAGVGRVVEDPAKIAVSRADADDVLRIIAGGNRATASFRSVRTDLMLLRLAESTGGPELPDDGVVALLLRHDAEHGSQLVSTLDAYLTCFGDIGKAAASLHVHSNTFRYRLARLSDIADTDLSDPDVRLAIMIDLRVYRLRLTMPAPIGPAQRPFNDS</sequence>
<accession>A0A4R2QMW3</accession>
<feature type="domain" description="CdaR GGDEF-like" evidence="3">
    <location>
        <begin position="301"/>
        <end position="421"/>
    </location>
</feature>
<evidence type="ECO:0000259" key="3">
    <source>
        <dbReference type="Pfam" id="PF17853"/>
    </source>
</evidence>
<dbReference type="Pfam" id="PF17853">
    <property type="entry name" value="GGDEF_2"/>
    <property type="match status" value="1"/>
</dbReference>
<dbReference type="Proteomes" id="UP000294911">
    <property type="component" value="Unassembled WGS sequence"/>
</dbReference>
<evidence type="ECO:0000313" key="4">
    <source>
        <dbReference type="EMBL" id="TCP49918.1"/>
    </source>
</evidence>
<dbReference type="InterPro" id="IPR051448">
    <property type="entry name" value="CdaR-like_regulators"/>
</dbReference>
<organism evidence="4 5">
    <name type="scientific">Tamaricihabitans halophyticus</name>
    <dbReference type="NCBI Taxonomy" id="1262583"/>
    <lineage>
        <taxon>Bacteria</taxon>
        <taxon>Bacillati</taxon>
        <taxon>Actinomycetota</taxon>
        <taxon>Actinomycetes</taxon>
        <taxon>Pseudonocardiales</taxon>
        <taxon>Pseudonocardiaceae</taxon>
        <taxon>Tamaricihabitans</taxon>
    </lineage>
</organism>
<dbReference type="InterPro" id="IPR042070">
    <property type="entry name" value="PucR_C-HTH_sf"/>
</dbReference>
<dbReference type="Gene3D" id="1.10.10.2840">
    <property type="entry name" value="PucR C-terminal helix-turn-helix domain"/>
    <property type="match status" value="1"/>
</dbReference>
<dbReference type="EMBL" id="SLXQ01000008">
    <property type="protein sequence ID" value="TCP49918.1"/>
    <property type="molecule type" value="Genomic_DNA"/>
</dbReference>
<gene>
    <name evidence="4" type="ORF">EV191_1084</name>
</gene>
<keyword evidence="5" id="KW-1185">Reference proteome</keyword>
<dbReference type="PANTHER" id="PTHR33744">
    <property type="entry name" value="CARBOHYDRATE DIACID REGULATOR"/>
    <property type="match status" value="1"/>
</dbReference>
<name>A0A4R2QMW3_9PSEU</name>
<dbReference type="InterPro" id="IPR025736">
    <property type="entry name" value="PucR_C-HTH_dom"/>
</dbReference>
<evidence type="ECO:0000259" key="2">
    <source>
        <dbReference type="Pfam" id="PF13556"/>
    </source>
</evidence>
<dbReference type="InterPro" id="IPR041522">
    <property type="entry name" value="CdaR_GGDEF"/>
</dbReference>
<keyword evidence="4" id="KW-0238">DNA-binding</keyword>
<evidence type="ECO:0000313" key="5">
    <source>
        <dbReference type="Proteomes" id="UP000294911"/>
    </source>
</evidence>
<reference evidence="4 5" key="1">
    <citation type="submission" date="2019-03" db="EMBL/GenBank/DDBJ databases">
        <title>Genomic Encyclopedia of Type Strains, Phase IV (KMG-IV): sequencing the most valuable type-strain genomes for metagenomic binning, comparative biology and taxonomic classification.</title>
        <authorList>
            <person name="Goeker M."/>
        </authorList>
    </citation>
    <scope>NUCLEOTIDE SEQUENCE [LARGE SCALE GENOMIC DNA]</scope>
    <source>
        <strain evidence="4 5">DSM 45765</strain>
    </source>
</reference>
<protein>
    <submittedName>
        <fullName evidence="4">DNA-binding PucR family transcriptional regulator</fullName>
    </submittedName>
</protein>
<evidence type="ECO:0000256" key="1">
    <source>
        <dbReference type="ARBA" id="ARBA00006754"/>
    </source>
</evidence>
<dbReference type="Pfam" id="PF13556">
    <property type="entry name" value="HTH_30"/>
    <property type="match status" value="1"/>
</dbReference>
<dbReference type="PANTHER" id="PTHR33744:SF17">
    <property type="entry name" value="CONSERVED PROTEIN"/>
    <property type="match status" value="1"/>
</dbReference>